<feature type="compositionally biased region" description="Pro residues" evidence="1">
    <location>
        <begin position="217"/>
        <end position="227"/>
    </location>
</feature>
<dbReference type="PANTHER" id="PTHR37218">
    <property type="entry name" value="COILED-COIL PROTEIN"/>
    <property type="match status" value="1"/>
</dbReference>
<feature type="compositionally biased region" description="Basic and acidic residues" evidence="1">
    <location>
        <begin position="115"/>
        <end position="126"/>
    </location>
</feature>
<feature type="compositionally biased region" description="Basic and acidic residues" evidence="1">
    <location>
        <begin position="61"/>
        <end position="71"/>
    </location>
</feature>
<feature type="compositionally biased region" description="Basic residues" evidence="1">
    <location>
        <begin position="1"/>
        <end position="11"/>
    </location>
</feature>
<feature type="region of interest" description="Disordered" evidence="1">
    <location>
        <begin position="55"/>
        <end position="162"/>
    </location>
</feature>
<keyword evidence="3" id="KW-1185">Reference proteome</keyword>
<gene>
    <name evidence="2" type="ORF">C2S53_002415</name>
</gene>
<evidence type="ECO:0000256" key="1">
    <source>
        <dbReference type="SAM" id="MobiDB-lite"/>
    </source>
</evidence>
<protein>
    <submittedName>
        <fullName evidence="2">Uncharacterized protein</fullName>
    </submittedName>
</protein>
<accession>A0AAD4JH51</accession>
<dbReference type="PANTHER" id="PTHR37218:SF2">
    <property type="entry name" value="COILED-COIL PROTEIN"/>
    <property type="match status" value="1"/>
</dbReference>
<feature type="region of interest" description="Disordered" evidence="1">
    <location>
        <begin position="1"/>
        <end position="37"/>
    </location>
</feature>
<proteinExistence type="predicted"/>
<comment type="caution">
    <text evidence="2">The sequence shown here is derived from an EMBL/GenBank/DDBJ whole genome shotgun (WGS) entry which is preliminary data.</text>
</comment>
<feature type="compositionally biased region" description="Basic and acidic residues" evidence="1">
    <location>
        <begin position="142"/>
        <end position="154"/>
    </location>
</feature>
<sequence>MGGKGIRRREKNYRAAHGGSNSSRLPPPPDPSSLDALPSKLRKIMSLAGAAKQSFNFGKKNAGDGADKIARLGEGTESITTGTKRKRDGQNLMAQNKQQGDDAPEKKKKKKRNSKKADDLRFEALDKATAGGSRRKDRKKKQLEARKEKHKNAQIEEDMDFPGREHIQFGDIVEAPPKLTVPKAFKAVQDASQERLRLQAVEAYRKRKAWDSRPGVKLPPPVTTAPL</sequence>
<evidence type="ECO:0000313" key="2">
    <source>
        <dbReference type="EMBL" id="KAH6833316.1"/>
    </source>
</evidence>
<name>A0AAD4JH51_PERFH</name>
<organism evidence="2 3">
    <name type="scientific">Perilla frutescens var. hirtella</name>
    <name type="common">Perilla citriodora</name>
    <name type="synonym">Perilla setoyensis</name>
    <dbReference type="NCBI Taxonomy" id="608512"/>
    <lineage>
        <taxon>Eukaryota</taxon>
        <taxon>Viridiplantae</taxon>
        <taxon>Streptophyta</taxon>
        <taxon>Embryophyta</taxon>
        <taxon>Tracheophyta</taxon>
        <taxon>Spermatophyta</taxon>
        <taxon>Magnoliopsida</taxon>
        <taxon>eudicotyledons</taxon>
        <taxon>Gunneridae</taxon>
        <taxon>Pentapetalae</taxon>
        <taxon>asterids</taxon>
        <taxon>lamiids</taxon>
        <taxon>Lamiales</taxon>
        <taxon>Lamiaceae</taxon>
        <taxon>Nepetoideae</taxon>
        <taxon>Elsholtzieae</taxon>
        <taxon>Perilla</taxon>
    </lineage>
</organism>
<feature type="region of interest" description="Disordered" evidence="1">
    <location>
        <begin position="208"/>
        <end position="227"/>
    </location>
</feature>
<dbReference type="Proteomes" id="UP001190926">
    <property type="component" value="Unassembled WGS sequence"/>
</dbReference>
<evidence type="ECO:0000313" key="3">
    <source>
        <dbReference type="Proteomes" id="UP001190926"/>
    </source>
</evidence>
<reference evidence="2 3" key="1">
    <citation type="journal article" date="2021" name="Nat. Commun.">
        <title>Incipient diploidization of the medicinal plant Perilla within 10,000 years.</title>
        <authorList>
            <person name="Zhang Y."/>
            <person name="Shen Q."/>
            <person name="Leng L."/>
            <person name="Zhang D."/>
            <person name="Chen S."/>
            <person name="Shi Y."/>
            <person name="Ning Z."/>
            <person name="Chen S."/>
        </authorList>
    </citation>
    <scope>NUCLEOTIDE SEQUENCE [LARGE SCALE GENOMIC DNA]</scope>
    <source>
        <strain evidence="3">cv. PC099</strain>
    </source>
</reference>
<dbReference type="EMBL" id="SDAM02000058">
    <property type="protein sequence ID" value="KAH6833316.1"/>
    <property type="molecule type" value="Genomic_DNA"/>
</dbReference>
<dbReference type="AlphaFoldDB" id="A0AAD4JH51"/>